<dbReference type="RefSeq" id="WP_380559377.1">
    <property type="nucleotide sequence ID" value="NZ_JBHEZY010000024.1"/>
</dbReference>
<dbReference type="EMBL" id="JBHEZY010000024">
    <property type="protein sequence ID" value="MFC1435995.1"/>
    <property type="molecule type" value="Genomic_DNA"/>
</dbReference>
<protein>
    <submittedName>
        <fullName evidence="1">Uncharacterized protein</fullName>
    </submittedName>
</protein>
<sequence length="45" mass="5063">MLGRHLACRLLDWQCAVDDQVREQAAQQVAEASRSRSTRDGPEHA</sequence>
<name>A0ABV6XCI0_9ACTN</name>
<comment type="caution">
    <text evidence="1">The sequence shown here is derived from an EMBL/GenBank/DDBJ whole genome shotgun (WGS) entry which is preliminary data.</text>
</comment>
<evidence type="ECO:0000313" key="1">
    <source>
        <dbReference type="EMBL" id="MFC1435995.1"/>
    </source>
</evidence>
<evidence type="ECO:0000313" key="2">
    <source>
        <dbReference type="Proteomes" id="UP001592530"/>
    </source>
</evidence>
<accession>A0ABV6XCI0</accession>
<proteinExistence type="predicted"/>
<reference evidence="1 2" key="1">
    <citation type="submission" date="2024-09" db="EMBL/GenBank/DDBJ databases">
        <authorList>
            <person name="Lee S.D."/>
        </authorList>
    </citation>
    <scope>NUCLEOTIDE SEQUENCE [LARGE SCALE GENOMIC DNA]</scope>
    <source>
        <strain evidence="1 2">N1-3</strain>
    </source>
</reference>
<dbReference type="Proteomes" id="UP001592530">
    <property type="component" value="Unassembled WGS sequence"/>
</dbReference>
<organism evidence="1 2">
    <name type="scientific">Streptacidiphilus alkalitolerans</name>
    <dbReference type="NCBI Taxonomy" id="3342712"/>
    <lineage>
        <taxon>Bacteria</taxon>
        <taxon>Bacillati</taxon>
        <taxon>Actinomycetota</taxon>
        <taxon>Actinomycetes</taxon>
        <taxon>Kitasatosporales</taxon>
        <taxon>Streptomycetaceae</taxon>
        <taxon>Streptacidiphilus</taxon>
    </lineage>
</organism>
<gene>
    <name evidence="1" type="ORF">ACEZDB_35720</name>
</gene>